<gene>
    <name evidence="3" type="ORF">CYCCA115_LOCUS11067</name>
</gene>
<reference evidence="3" key="1">
    <citation type="submission" date="2023-08" db="EMBL/GenBank/DDBJ databases">
        <authorList>
            <person name="Audoor S."/>
            <person name="Bilcke G."/>
        </authorList>
    </citation>
    <scope>NUCLEOTIDE SEQUENCE</scope>
</reference>
<dbReference type="PANTHER" id="PTHR35128:SF1">
    <property type="entry name" value="SECRETION-REGULATING GUANINE NUCLEOTIDE EXCHANGE FACTOR"/>
    <property type="match status" value="1"/>
</dbReference>
<evidence type="ECO:0000256" key="1">
    <source>
        <dbReference type="SAM" id="MobiDB-lite"/>
    </source>
</evidence>
<evidence type="ECO:0000313" key="3">
    <source>
        <dbReference type="EMBL" id="CAJ1947279.1"/>
    </source>
</evidence>
<feature type="transmembrane region" description="Helical" evidence="2">
    <location>
        <begin position="43"/>
        <end position="65"/>
    </location>
</feature>
<dbReference type="InterPro" id="IPR029058">
    <property type="entry name" value="AB_hydrolase_fold"/>
</dbReference>
<evidence type="ECO:0000256" key="2">
    <source>
        <dbReference type="SAM" id="Phobius"/>
    </source>
</evidence>
<evidence type="ECO:0000313" key="4">
    <source>
        <dbReference type="Proteomes" id="UP001295423"/>
    </source>
</evidence>
<dbReference type="EMBL" id="CAKOGP040001725">
    <property type="protein sequence ID" value="CAJ1947279.1"/>
    <property type="molecule type" value="Genomic_DNA"/>
</dbReference>
<dbReference type="Gene3D" id="3.40.50.1820">
    <property type="entry name" value="alpha/beta hydrolase"/>
    <property type="match status" value="1"/>
</dbReference>
<accession>A0AAD2JGH2</accession>
<keyword evidence="2" id="KW-1133">Transmembrane helix</keyword>
<protein>
    <submittedName>
        <fullName evidence="3">Uncharacterized protein</fullName>
    </submittedName>
</protein>
<organism evidence="3 4">
    <name type="scientific">Cylindrotheca closterium</name>
    <dbReference type="NCBI Taxonomy" id="2856"/>
    <lineage>
        <taxon>Eukaryota</taxon>
        <taxon>Sar</taxon>
        <taxon>Stramenopiles</taxon>
        <taxon>Ochrophyta</taxon>
        <taxon>Bacillariophyta</taxon>
        <taxon>Bacillariophyceae</taxon>
        <taxon>Bacillariophycidae</taxon>
        <taxon>Bacillariales</taxon>
        <taxon>Bacillariaceae</taxon>
        <taxon>Cylindrotheca</taxon>
    </lineage>
</organism>
<dbReference type="SUPFAM" id="SSF53474">
    <property type="entry name" value="alpha/beta-Hydrolases"/>
    <property type="match status" value="1"/>
</dbReference>
<keyword evidence="4" id="KW-1185">Reference proteome</keyword>
<name>A0AAD2JGH2_9STRA</name>
<comment type="caution">
    <text evidence="3">The sequence shown here is derived from an EMBL/GenBank/DDBJ whole genome shotgun (WGS) entry which is preliminary data.</text>
</comment>
<dbReference type="PANTHER" id="PTHR35128">
    <property type="entry name" value="SECRETION-REGULATING GUANINE NUCLEOTIDE EXCHANGE FACTOR"/>
    <property type="match status" value="1"/>
</dbReference>
<proteinExistence type="predicted"/>
<sequence>MVWPWTTVSASTSPKGKRINGIRHTAQKKWPPKTSRQHFRSRLVVLLIMITTMIAWVGALLRLVLLSKDNRDPMSIHNPPVVAFHDAVDDRIAREIPGLEISIPMPPDGGQSDLQVVIPANLQSYFSSNISIDDSKAKGMVLLLHACTHSATKFFSPSLATCPNCVGLSEEMRIVRLVLEKGYIPVALSCVDRKSGCWNPTKDTKRIEYLLKWLREEPSSNEPLSPRKFLSTALSSSPSSQTFVMGASSGGAMAAQLVAHGVIDKGVVMVMGLGPKVVTQLQELHRQRQQSKNNGGKASSPKLYLAPMPRDKGTTQKAIQNYHTLCTNNCASAGHNPLPNSEAGDWIILDTTHCASLPVTVDFLMQRVPGMNVEAANQLIQALLEAKHMDKDSQELVVDPTRSNWRDLLLLQEEKKAVSSSSNASYYHGKFALQPGYSPLAKALHRAWAFHEYCSEVVVPALEFFEQ</sequence>
<dbReference type="Proteomes" id="UP001295423">
    <property type="component" value="Unassembled WGS sequence"/>
</dbReference>
<keyword evidence="2" id="KW-0812">Transmembrane</keyword>
<keyword evidence="2" id="KW-0472">Membrane</keyword>
<dbReference type="AlphaFoldDB" id="A0AAD2JGH2"/>
<feature type="region of interest" description="Disordered" evidence="1">
    <location>
        <begin position="284"/>
        <end position="309"/>
    </location>
</feature>